<sequence length="346" mass="38821">MKTVKELELELNGKPVSLYTLFNKKGVSVDITNYGAKIIRLIVPDKNGKFDDVVMAFDTLEEVIEKEIYFGAVCGRFANRIKDGKFTLDGVDYQLPVNNGTNSLHGGIHGYNEKVWTVKSVSQQELVLELFSPDGEEGYPGNLTVTCTYILTDENEVKIHYEATTDKATIIGLTNHSYFNLKGAGNGTIRDHQLQINADFYTVLDDSFALSGEIRPVEGTPFDFRKPTVIDERVDHEAFVPGWGIDNNWCIIKNQAGELAWAGTVYEPTSGRKMETFTTQPGLQVYSGNWMDKIVGKEGKIYDRQDAICLETQGFPNSPNIAHFPSPVLRPGEKYDEWCVYKFSVE</sequence>
<evidence type="ECO:0000256" key="5">
    <source>
        <dbReference type="ARBA" id="ARBA00022837"/>
    </source>
</evidence>
<dbReference type="GO" id="GO:0004034">
    <property type="term" value="F:aldose 1-epimerase activity"/>
    <property type="evidence" value="ECO:0007669"/>
    <property type="project" value="UniProtKB-EC"/>
</dbReference>
<dbReference type="Pfam" id="PF01263">
    <property type="entry name" value="Aldose_epim"/>
    <property type="match status" value="1"/>
</dbReference>
<accession>E4T6D0</accession>
<gene>
    <name evidence="12" type="ordered locus">Palpr_2138</name>
</gene>
<keyword evidence="6 8" id="KW-0413">Isomerase</keyword>
<dbReference type="OrthoDB" id="9779408at2"/>
<reference key="1">
    <citation type="submission" date="2010-11" db="EMBL/GenBank/DDBJ databases">
        <title>The complete genome of Paludibacter propionicigenes DSM 17365.</title>
        <authorList>
            <consortium name="US DOE Joint Genome Institute (JGI-PGF)"/>
            <person name="Lucas S."/>
            <person name="Copeland A."/>
            <person name="Lapidus A."/>
            <person name="Bruce D."/>
            <person name="Goodwin L."/>
            <person name="Pitluck S."/>
            <person name="Kyrpides N."/>
            <person name="Mavromatis K."/>
            <person name="Ivanova N."/>
            <person name="Munk A.C."/>
            <person name="Brettin T."/>
            <person name="Detter J.C."/>
            <person name="Han C."/>
            <person name="Tapia R."/>
            <person name="Land M."/>
            <person name="Hauser L."/>
            <person name="Markowitz V."/>
            <person name="Cheng J.-F."/>
            <person name="Hugenholtz P."/>
            <person name="Woyke T."/>
            <person name="Wu D."/>
            <person name="Gronow S."/>
            <person name="Wellnitz S."/>
            <person name="Brambilla E."/>
            <person name="Klenk H.-P."/>
            <person name="Eisen J.A."/>
        </authorList>
    </citation>
    <scope>NUCLEOTIDE SEQUENCE</scope>
    <source>
        <strain>WB4</strain>
    </source>
</reference>
<organism evidence="12 13">
    <name type="scientific">Paludibacter propionicigenes (strain DSM 17365 / JCM 13257 / WB4)</name>
    <dbReference type="NCBI Taxonomy" id="694427"/>
    <lineage>
        <taxon>Bacteria</taxon>
        <taxon>Pseudomonadati</taxon>
        <taxon>Bacteroidota</taxon>
        <taxon>Bacteroidia</taxon>
        <taxon>Bacteroidales</taxon>
        <taxon>Paludibacteraceae</taxon>
        <taxon>Paludibacter</taxon>
    </lineage>
</organism>
<evidence type="ECO:0000256" key="4">
    <source>
        <dbReference type="ARBA" id="ARBA00011245"/>
    </source>
</evidence>
<dbReference type="AlphaFoldDB" id="E4T6D0"/>
<evidence type="ECO:0000256" key="2">
    <source>
        <dbReference type="ARBA" id="ARBA00005028"/>
    </source>
</evidence>
<comment type="similarity">
    <text evidence="3 8">Belongs to the aldose epimerase family.</text>
</comment>
<dbReference type="InterPro" id="IPR008183">
    <property type="entry name" value="Aldose_1/G6P_1-epimerase"/>
</dbReference>
<proteinExistence type="inferred from homology"/>
<comment type="pathway">
    <text evidence="2 8">Carbohydrate metabolism; hexose metabolism.</text>
</comment>
<dbReference type="Proteomes" id="UP000008718">
    <property type="component" value="Chromosome"/>
</dbReference>
<dbReference type="GO" id="GO:0030246">
    <property type="term" value="F:carbohydrate binding"/>
    <property type="evidence" value="ECO:0007669"/>
    <property type="project" value="InterPro"/>
</dbReference>
<dbReference type="PANTHER" id="PTHR10091">
    <property type="entry name" value="ALDOSE-1-EPIMERASE"/>
    <property type="match status" value="1"/>
</dbReference>
<evidence type="ECO:0000256" key="9">
    <source>
        <dbReference type="PIRSR" id="PIRSR005096-1"/>
    </source>
</evidence>
<keyword evidence="7 8" id="KW-0119">Carbohydrate metabolism</keyword>
<dbReference type="GO" id="GO:0033499">
    <property type="term" value="P:galactose catabolic process via UDP-galactose, Leloir pathway"/>
    <property type="evidence" value="ECO:0007669"/>
    <property type="project" value="TreeGrafter"/>
</dbReference>
<keyword evidence="13" id="KW-1185">Reference proteome</keyword>
<evidence type="ECO:0000256" key="6">
    <source>
        <dbReference type="ARBA" id="ARBA00023235"/>
    </source>
</evidence>
<dbReference type="InterPro" id="IPR015443">
    <property type="entry name" value="Aldose_1-epimerase"/>
</dbReference>
<evidence type="ECO:0000256" key="1">
    <source>
        <dbReference type="ARBA" id="ARBA00001913"/>
    </source>
</evidence>
<evidence type="ECO:0000256" key="11">
    <source>
        <dbReference type="PIRSR" id="PIRSR005096-3"/>
    </source>
</evidence>
<dbReference type="InterPro" id="IPR047215">
    <property type="entry name" value="Galactose_mutarotase-like"/>
</dbReference>
<feature type="binding site" evidence="11">
    <location>
        <begin position="176"/>
        <end position="178"/>
    </location>
    <ligand>
        <name>beta-D-galactose</name>
        <dbReference type="ChEBI" id="CHEBI:27667"/>
    </ligand>
</feature>
<dbReference type="EC" id="5.1.3.3" evidence="8"/>
<dbReference type="SUPFAM" id="SSF74650">
    <property type="entry name" value="Galactose mutarotase-like"/>
    <property type="match status" value="1"/>
</dbReference>
<evidence type="ECO:0000256" key="7">
    <source>
        <dbReference type="ARBA" id="ARBA00023277"/>
    </source>
</evidence>
<feature type="binding site" evidence="10">
    <location>
        <position position="246"/>
    </location>
    <ligand>
        <name>beta-D-galactose</name>
        <dbReference type="ChEBI" id="CHEBI:27667"/>
    </ligand>
</feature>
<dbReference type="eggNOG" id="COG2017">
    <property type="taxonomic scope" value="Bacteria"/>
</dbReference>
<dbReference type="InterPro" id="IPR011013">
    <property type="entry name" value="Gal_mutarotase_sf_dom"/>
</dbReference>
<comment type="catalytic activity">
    <reaction evidence="8">
        <text>alpha-D-glucose = beta-D-glucose</text>
        <dbReference type="Rhea" id="RHEA:10264"/>
        <dbReference type="ChEBI" id="CHEBI:15903"/>
        <dbReference type="ChEBI" id="CHEBI:17925"/>
        <dbReference type="EC" id="5.1.3.3"/>
    </reaction>
</comment>
<dbReference type="InterPro" id="IPR014718">
    <property type="entry name" value="GH-type_carb-bd"/>
</dbReference>
<dbReference type="CDD" id="cd09019">
    <property type="entry name" value="galactose_mutarotase_like"/>
    <property type="match status" value="1"/>
</dbReference>
<dbReference type="Gene3D" id="2.70.98.10">
    <property type="match status" value="1"/>
</dbReference>
<dbReference type="STRING" id="694427.Palpr_2138"/>
<dbReference type="GO" id="GO:0006006">
    <property type="term" value="P:glucose metabolic process"/>
    <property type="evidence" value="ECO:0007669"/>
    <property type="project" value="TreeGrafter"/>
</dbReference>
<feature type="binding site" evidence="11">
    <location>
        <begin position="79"/>
        <end position="80"/>
    </location>
    <ligand>
        <name>beta-D-galactose</name>
        <dbReference type="ChEBI" id="CHEBI:27667"/>
    </ligand>
</feature>
<comment type="subunit">
    <text evidence="4">Monomer.</text>
</comment>
<evidence type="ECO:0000313" key="13">
    <source>
        <dbReference type="Proteomes" id="UP000008718"/>
    </source>
</evidence>
<dbReference type="KEGG" id="ppn:Palpr_2138"/>
<feature type="active site" description="Proton donor" evidence="9">
    <location>
        <position position="176"/>
    </location>
</feature>
<dbReference type="EMBL" id="CP002345">
    <property type="protein sequence ID" value="ADQ80274.1"/>
    <property type="molecule type" value="Genomic_DNA"/>
</dbReference>
<evidence type="ECO:0000313" key="12">
    <source>
        <dbReference type="EMBL" id="ADQ80274.1"/>
    </source>
</evidence>
<name>E4T6D0_PALPW</name>
<dbReference type="NCBIfam" id="NF008277">
    <property type="entry name" value="PRK11055.1"/>
    <property type="match status" value="1"/>
</dbReference>
<feature type="active site" description="Proton acceptor" evidence="9">
    <location>
        <position position="311"/>
    </location>
</feature>
<dbReference type="PANTHER" id="PTHR10091:SF0">
    <property type="entry name" value="GALACTOSE MUTAROTASE"/>
    <property type="match status" value="1"/>
</dbReference>
<protein>
    <recommendedName>
        <fullName evidence="8">Aldose 1-epimerase</fullName>
        <ecNumber evidence="8">5.1.3.3</ecNumber>
    </recommendedName>
</protein>
<dbReference type="PIRSF" id="PIRSF005096">
    <property type="entry name" value="GALM"/>
    <property type="match status" value="1"/>
</dbReference>
<evidence type="ECO:0000256" key="10">
    <source>
        <dbReference type="PIRSR" id="PIRSR005096-2"/>
    </source>
</evidence>
<evidence type="ECO:0000256" key="3">
    <source>
        <dbReference type="ARBA" id="ARBA00006206"/>
    </source>
</evidence>
<dbReference type="RefSeq" id="WP_013445643.1">
    <property type="nucleotide sequence ID" value="NC_014734.1"/>
</dbReference>
<reference evidence="12 13" key="2">
    <citation type="journal article" date="2011" name="Stand. Genomic Sci.">
        <title>Complete genome sequence of Paludibacter propionicigenes type strain (WB4).</title>
        <authorList>
            <person name="Gronow S."/>
            <person name="Munk C."/>
            <person name="Lapidus A."/>
            <person name="Nolan M."/>
            <person name="Lucas S."/>
            <person name="Hammon N."/>
            <person name="Deshpande S."/>
            <person name="Cheng J.F."/>
            <person name="Tapia R."/>
            <person name="Han C."/>
            <person name="Goodwin L."/>
            <person name="Pitluck S."/>
            <person name="Liolios K."/>
            <person name="Ivanova N."/>
            <person name="Mavromatis K."/>
            <person name="Mikhailova N."/>
            <person name="Pati A."/>
            <person name="Chen A."/>
            <person name="Palaniappan K."/>
            <person name="Land M."/>
            <person name="Hauser L."/>
            <person name="Chang Y.J."/>
            <person name="Jeffries C.D."/>
            <person name="Brambilla E."/>
            <person name="Rohde M."/>
            <person name="Goker M."/>
            <person name="Detter J.C."/>
            <person name="Woyke T."/>
            <person name="Bristow J."/>
            <person name="Eisen J.A."/>
            <person name="Markowitz V."/>
            <person name="Hugenholtz P."/>
            <person name="Kyrpides N.C."/>
            <person name="Klenk H.P."/>
        </authorList>
    </citation>
    <scope>NUCLEOTIDE SEQUENCE [LARGE SCALE GENOMIC DNA]</scope>
    <source>
        <strain evidence="13">DSM 17365 / JCM 13257 / WB4</strain>
    </source>
</reference>
<dbReference type="UniPathway" id="UPA00242"/>
<dbReference type="HOGENOM" id="CLU_031753_1_0_10"/>
<comment type="cofactor">
    <cofactor evidence="1">
        <name>Ca(2+)</name>
        <dbReference type="ChEBI" id="CHEBI:29108"/>
    </cofactor>
</comment>
<keyword evidence="5" id="KW-0106">Calcium</keyword>
<evidence type="ECO:0000256" key="8">
    <source>
        <dbReference type="PIRNR" id="PIRNR005096"/>
    </source>
</evidence>